<comment type="caution">
    <text evidence="2">The sequence shown here is derived from an EMBL/GenBank/DDBJ whole genome shotgun (WGS) entry which is preliminary data.</text>
</comment>
<organism evidence="2">
    <name type="scientific">bioreactor metagenome</name>
    <dbReference type="NCBI Taxonomy" id="1076179"/>
    <lineage>
        <taxon>unclassified sequences</taxon>
        <taxon>metagenomes</taxon>
        <taxon>ecological metagenomes</taxon>
    </lineage>
</organism>
<protein>
    <submittedName>
        <fullName evidence="2">Uncharacterized protein</fullName>
    </submittedName>
</protein>
<dbReference type="EMBL" id="VSSQ01004504">
    <property type="protein sequence ID" value="MPM25465.1"/>
    <property type="molecule type" value="Genomic_DNA"/>
</dbReference>
<reference evidence="2" key="1">
    <citation type="submission" date="2019-08" db="EMBL/GenBank/DDBJ databases">
        <authorList>
            <person name="Kucharzyk K."/>
            <person name="Murdoch R.W."/>
            <person name="Higgins S."/>
            <person name="Loffler F."/>
        </authorList>
    </citation>
    <scope>NUCLEOTIDE SEQUENCE</scope>
</reference>
<evidence type="ECO:0000313" key="2">
    <source>
        <dbReference type="EMBL" id="MPM25465.1"/>
    </source>
</evidence>
<feature type="compositionally biased region" description="Basic and acidic residues" evidence="1">
    <location>
        <begin position="48"/>
        <end position="60"/>
    </location>
</feature>
<accession>A0A644YA96</accession>
<dbReference type="AlphaFoldDB" id="A0A644YA96"/>
<feature type="region of interest" description="Disordered" evidence="1">
    <location>
        <begin position="48"/>
        <end position="69"/>
    </location>
</feature>
<sequence>MEKINQFHQGLFGLVLPGNIGEAFARLRFHVDLGVTFTEAHGIAAHPVPHETHEELPQDEKDNDWENPVGKEVGKRRTLFRNDLGEFYFALHQTVDQIRVFNTAGYINSFICIVFGDYCNFVRSYFNLGYLSFIDLLQEITIRNFLNLGAEVHRRYHRVKEIDHQNCYQIIID</sequence>
<gene>
    <name evidence="2" type="ORF">SDC9_71959</name>
</gene>
<evidence type="ECO:0000256" key="1">
    <source>
        <dbReference type="SAM" id="MobiDB-lite"/>
    </source>
</evidence>
<name>A0A644YA96_9ZZZZ</name>
<proteinExistence type="predicted"/>